<comment type="subunit">
    <text evidence="9">Homotetramer.</text>
</comment>
<feature type="binding site" evidence="9">
    <location>
        <position position="13"/>
    </location>
    <ligand>
        <name>CTP</name>
        <dbReference type="ChEBI" id="CHEBI:37563"/>
        <note>allosteric inhibitor</note>
    </ligand>
</feature>
<dbReference type="Gene3D" id="3.40.50.880">
    <property type="match status" value="1"/>
</dbReference>
<dbReference type="SUPFAM" id="SSF52317">
    <property type="entry name" value="Class I glutamine amidotransferase-like"/>
    <property type="match status" value="1"/>
</dbReference>
<keyword evidence="4 9" id="KW-0547">Nucleotide-binding</keyword>
<keyword evidence="9" id="KW-0479">Metal-binding</keyword>
<dbReference type="InterPro" id="IPR033828">
    <property type="entry name" value="GATase1_CTP_Synthase"/>
</dbReference>
<keyword evidence="13" id="KW-1185">Reference proteome</keyword>
<evidence type="ECO:0000256" key="6">
    <source>
        <dbReference type="ARBA" id="ARBA00022962"/>
    </source>
</evidence>
<dbReference type="InterPro" id="IPR004468">
    <property type="entry name" value="CTP_synthase"/>
</dbReference>
<evidence type="ECO:0000259" key="11">
    <source>
        <dbReference type="Pfam" id="PF06418"/>
    </source>
</evidence>
<dbReference type="NCBIfam" id="TIGR00337">
    <property type="entry name" value="PyrG"/>
    <property type="match status" value="1"/>
</dbReference>
<dbReference type="HAMAP" id="MF_01227">
    <property type="entry name" value="PyrG"/>
    <property type="match status" value="1"/>
</dbReference>
<feature type="domain" description="Glutamine amidotransferase" evidence="10">
    <location>
        <begin position="302"/>
        <end position="526"/>
    </location>
</feature>
<gene>
    <name evidence="9" type="primary">pyrG</name>
    <name evidence="12" type="ORF">ACFOGI_05155</name>
</gene>
<keyword evidence="5 9" id="KW-0067">ATP-binding</keyword>
<evidence type="ECO:0000256" key="4">
    <source>
        <dbReference type="ARBA" id="ARBA00022741"/>
    </source>
</evidence>
<feature type="binding site" evidence="9">
    <location>
        <begin position="148"/>
        <end position="150"/>
    </location>
    <ligand>
        <name>CTP</name>
        <dbReference type="ChEBI" id="CHEBI:37563"/>
        <note>allosteric inhibitor</note>
    </ligand>
</feature>
<feature type="binding site" evidence="9">
    <location>
        <position position="405"/>
    </location>
    <ligand>
        <name>L-glutamine</name>
        <dbReference type="ChEBI" id="CHEBI:58359"/>
    </ligand>
</feature>
<comment type="miscellaneous">
    <text evidence="9">CTPSs have evolved a hybrid strategy for distinguishing between UTP and CTP. The overlapping regions of the product feedback inhibitory and substrate sites recognize a common feature in both compounds, the triphosphate moiety. To differentiate isosteric substrate and product pyrimidine rings, an additional pocket far from the expected kinase/ligase catalytic site, specifically recognizes the cytosine and ribose portions of the product inhibitor.</text>
</comment>
<evidence type="ECO:0000256" key="1">
    <source>
        <dbReference type="ARBA" id="ARBA00005171"/>
    </source>
</evidence>
<feature type="binding site" evidence="9">
    <location>
        <begin position="382"/>
        <end position="385"/>
    </location>
    <ligand>
        <name>L-glutamine</name>
        <dbReference type="ChEBI" id="CHEBI:58359"/>
    </ligand>
</feature>
<feature type="binding site" evidence="9">
    <location>
        <begin position="188"/>
        <end position="193"/>
    </location>
    <ligand>
        <name>CTP</name>
        <dbReference type="ChEBI" id="CHEBI:37563"/>
        <note>allosteric inhibitor</note>
    </ligand>
</feature>
<accession>A0ABV7CT97</accession>
<dbReference type="CDD" id="cd03113">
    <property type="entry name" value="CTPS_N"/>
    <property type="match status" value="1"/>
</dbReference>
<evidence type="ECO:0000256" key="7">
    <source>
        <dbReference type="ARBA" id="ARBA00022975"/>
    </source>
</evidence>
<keyword evidence="3 9" id="KW-0436">Ligase</keyword>
<dbReference type="RefSeq" id="WP_390269457.1">
    <property type="nucleotide sequence ID" value="NZ_JBHRSA010000018.1"/>
</dbReference>
<comment type="caution">
    <text evidence="12">The sequence shown here is derived from an EMBL/GenBank/DDBJ whole genome shotgun (WGS) entry which is preliminary data.</text>
</comment>
<evidence type="ECO:0000256" key="8">
    <source>
        <dbReference type="ARBA" id="ARBA00047781"/>
    </source>
</evidence>
<feature type="active site" description="Nucleophile; for glutamine hydrolysis" evidence="9">
    <location>
        <position position="381"/>
    </location>
</feature>
<proteinExistence type="inferred from homology"/>
<feature type="region of interest" description="Amidoligase domain" evidence="9">
    <location>
        <begin position="1"/>
        <end position="267"/>
    </location>
</feature>
<feature type="domain" description="CTP synthase N-terminal" evidence="11">
    <location>
        <begin position="3"/>
        <end position="267"/>
    </location>
</feature>
<feature type="binding site" evidence="9">
    <location>
        <position position="54"/>
    </location>
    <ligand>
        <name>L-glutamine</name>
        <dbReference type="ChEBI" id="CHEBI:58359"/>
    </ligand>
</feature>
<dbReference type="Pfam" id="PF06418">
    <property type="entry name" value="CTP_synth_N"/>
    <property type="match status" value="1"/>
</dbReference>
<keyword evidence="9" id="KW-0460">Magnesium</keyword>
<evidence type="ECO:0000256" key="5">
    <source>
        <dbReference type="ARBA" id="ARBA00022840"/>
    </source>
</evidence>
<dbReference type="PANTHER" id="PTHR11550">
    <property type="entry name" value="CTP SYNTHASE"/>
    <property type="match status" value="1"/>
</dbReference>
<keyword evidence="7 9" id="KW-0665">Pyrimidine biosynthesis</keyword>
<sequence>MTKYIFVTGGVVSSLGKGITAASLGRLLKNRGLKVTIQKFDPYINVDPGTMSPYQHGEVFVTEDGAETDLDLGHYERFIDNNLNKYSNITTGKVYSSVIRKERRGDYLGGTVQVIPHITNEIKEQVFRAGEATKADVVITEIGGTVGDIESLPFLEAIRQIKSDVGRNSVMYIHCTLVPYIKAAGEMKTKPTQHSVKELRSLGIQPDAIVLRTEHAIGKEMKEKIALFCDINEQAVIEMMDADTLYQIPIALQEQHLDQLTCDHLGLQCDPAEMSEWVELVDKVRNLSKKVEIGLVGKYVELPDAYISVAESMKHAGFAYDTDISIYWIDSEKLDAQSIQQELDQVDGILVPGGFGDRGIEGKIEAIRYARENKIPFLGICLGMQLATVEFARNVLGLEGAHSAEIDPQTPHPIIDLLPEQKHISDLGGTLRLGVYPCRLKDGTKTKEVYDGADMIEERHRHRYEFNNSYREQMTEKGFLFSGTSPDGRLVETIELEDHPWFVASQFHPEFTSRPTRPQPLFKGFIGAALDQHEQK</sequence>
<dbReference type="PANTHER" id="PTHR11550:SF0">
    <property type="entry name" value="CTP SYNTHASE-RELATED"/>
    <property type="match status" value="1"/>
</dbReference>
<comment type="activity regulation">
    <text evidence="9">Allosterically activated by GTP, when glutamine is the substrate; GTP has no effect on the reaction when ammonia is the substrate. The allosteric effector GTP functions by stabilizing the protein conformation that binds the tetrahedral intermediate(s) formed during glutamine hydrolysis. Inhibited by the product CTP, via allosteric rather than competitive inhibition.</text>
</comment>
<feature type="binding site" evidence="9">
    <location>
        <position position="71"/>
    </location>
    <ligand>
        <name>ATP</name>
        <dbReference type="ChEBI" id="CHEBI:30616"/>
    </ligand>
</feature>
<reference evidence="13" key="1">
    <citation type="journal article" date="2019" name="Int. J. Syst. Evol. Microbiol.">
        <title>The Global Catalogue of Microorganisms (GCM) 10K type strain sequencing project: providing services to taxonomists for standard genome sequencing and annotation.</title>
        <authorList>
            <consortium name="The Broad Institute Genomics Platform"/>
            <consortium name="The Broad Institute Genome Sequencing Center for Infectious Disease"/>
            <person name="Wu L."/>
            <person name="Ma J."/>
        </authorList>
    </citation>
    <scope>NUCLEOTIDE SEQUENCE [LARGE SCALE GENOMIC DNA]</scope>
    <source>
        <strain evidence="13">KCTC 13128</strain>
    </source>
</reference>
<dbReference type="GO" id="GO:0003883">
    <property type="term" value="F:CTP synthase activity"/>
    <property type="evidence" value="ECO:0007669"/>
    <property type="project" value="UniProtKB-EC"/>
</dbReference>
<comment type="pathway">
    <text evidence="1 9">Pyrimidine metabolism; CTP biosynthesis via de novo pathway; CTP from UDP: step 2/2.</text>
</comment>
<dbReference type="InterPro" id="IPR017456">
    <property type="entry name" value="CTP_synthase_N"/>
</dbReference>
<comment type="similarity">
    <text evidence="2 9">Belongs to the CTP synthase family.</text>
</comment>
<dbReference type="Gene3D" id="3.40.50.300">
    <property type="entry name" value="P-loop containing nucleotide triphosphate hydrolases"/>
    <property type="match status" value="1"/>
</dbReference>
<dbReference type="Pfam" id="PF00117">
    <property type="entry name" value="GATase"/>
    <property type="match status" value="1"/>
</dbReference>
<dbReference type="InterPro" id="IPR027417">
    <property type="entry name" value="P-loop_NTPase"/>
</dbReference>
<evidence type="ECO:0000313" key="12">
    <source>
        <dbReference type="EMBL" id="MFC3039632.1"/>
    </source>
</evidence>
<dbReference type="SUPFAM" id="SSF52540">
    <property type="entry name" value="P-loop containing nucleoside triphosphate hydrolases"/>
    <property type="match status" value="1"/>
</dbReference>
<feature type="binding site" evidence="9">
    <location>
        <begin position="188"/>
        <end position="193"/>
    </location>
    <ligand>
        <name>UTP</name>
        <dbReference type="ChEBI" id="CHEBI:46398"/>
    </ligand>
</feature>
<dbReference type="EC" id="6.3.4.2" evidence="9"/>
<dbReference type="PROSITE" id="PS51273">
    <property type="entry name" value="GATASE_TYPE_1"/>
    <property type="match status" value="1"/>
</dbReference>
<dbReference type="NCBIfam" id="NF003792">
    <property type="entry name" value="PRK05380.1"/>
    <property type="match status" value="1"/>
</dbReference>
<dbReference type="CDD" id="cd01746">
    <property type="entry name" value="GATase1_CTP_Synthase"/>
    <property type="match status" value="1"/>
</dbReference>
<comment type="catalytic activity">
    <reaction evidence="9">
        <text>UTP + NH4(+) + ATP = CTP + ADP + phosphate + 2 H(+)</text>
        <dbReference type="Rhea" id="RHEA:16597"/>
        <dbReference type="ChEBI" id="CHEBI:15378"/>
        <dbReference type="ChEBI" id="CHEBI:28938"/>
        <dbReference type="ChEBI" id="CHEBI:30616"/>
        <dbReference type="ChEBI" id="CHEBI:37563"/>
        <dbReference type="ChEBI" id="CHEBI:43474"/>
        <dbReference type="ChEBI" id="CHEBI:46398"/>
        <dbReference type="ChEBI" id="CHEBI:456216"/>
    </reaction>
</comment>
<feature type="binding site" evidence="9">
    <location>
        <position position="224"/>
    </location>
    <ligand>
        <name>UTP</name>
        <dbReference type="ChEBI" id="CHEBI:46398"/>
    </ligand>
</feature>
<feature type="binding site" evidence="9">
    <location>
        <position position="141"/>
    </location>
    <ligand>
        <name>Mg(2+)</name>
        <dbReference type="ChEBI" id="CHEBI:18420"/>
    </ligand>
</feature>
<comment type="function">
    <text evidence="9">Catalyzes the ATP-dependent amination of UTP to CTP with either L-glutamine or ammonia as the source of nitrogen. Regulates intracellular CTP levels through interactions with the four ribonucleotide triphosphates.</text>
</comment>
<evidence type="ECO:0000256" key="3">
    <source>
        <dbReference type="ARBA" id="ARBA00022598"/>
    </source>
</evidence>
<comment type="caution">
    <text evidence="9">Lacks conserved residue(s) required for the propagation of feature annotation.</text>
</comment>
<protein>
    <recommendedName>
        <fullName evidence="9">CTP synthase</fullName>
        <ecNumber evidence="9">6.3.4.2</ecNumber>
    </recommendedName>
    <alternativeName>
        <fullName evidence="9">Cytidine 5'-triphosphate synthase</fullName>
    </alternativeName>
    <alternativeName>
        <fullName evidence="9">Cytidine triphosphate synthetase</fullName>
        <shortName evidence="9">CTP synthetase</shortName>
        <shortName evidence="9">CTPS</shortName>
    </alternativeName>
    <alternativeName>
        <fullName evidence="9">UTP--ammonia ligase</fullName>
    </alternativeName>
</protein>
<feature type="binding site" evidence="9">
    <location>
        <position position="13"/>
    </location>
    <ligand>
        <name>UTP</name>
        <dbReference type="ChEBI" id="CHEBI:46398"/>
    </ligand>
</feature>
<name>A0ABV7CT97_9BACI</name>
<feature type="binding site" evidence="9">
    <location>
        <position position="224"/>
    </location>
    <ligand>
        <name>CTP</name>
        <dbReference type="ChEBI" id="CHEBI:37563"/>
        <note>allosteric inhibitor</note>
    </ligand>
</feature>
<feature type="active site" evidence="9">
    <location>
        <position position="510"/>
    </location>
</feature>
<feature type="binding site" evidence="9">
    <location>
        <position position="242"/>
    </location>
    <ligand>
        <name>ATP</name>
        <dbReference type="ChEBI" id="CHEBI:30616"/>
    </ligand>
</feature>
<evidence type="ECO:0000313" key="13">
    <source>
        <dbReference type="Proteomes" id="UP001595279"/>
    </source>
</evidence>
<keyword evidence="6 9" id="KW-0315">Glutamine amidotransferase</keyword>
<feature type="binding site" evidence="9">
    <location>
        <position position="354"/>
    </location>
    <ligand>
        <name>L-glutamine</name>
        <dbReference type="ChEBI" id="CHEBI:58359"/>
    </ligand>
</feature>
<evidence type="ECO:0000259" key="10">
    <source>
        <dbReference type="Pfam" id="PF00117"/>
    </source>
</evidence>
<feature type="binding site" evidence="9">
    <location>
        <position position="463"/>
    </location>
    <ligand>
        <name>L-glutamine</name>
        <dbReference type="ChEBI" id="CHEBI:58359"/>
    </ligand>
</feature>
<dbReference type="InterPro" id="IPR029062">
    <property type="entry name" value="Class_I_gatase-like"/>
</dbReference>
<feature type="binding site" evidence="9">
    <location>
        <position position="71"/>
    </location>
    <ligand>
        <name>Mg(2+)</name>
        <dbReference type="ChEBI" id="CHEBI:18420"/>
    </ligand>
</feature>
<evidence type="ECO:0000256" key="9">
    <source>
        <dbReference type="HAMAP-Rule" id="MF_01227"/>
    </source>
</evidence>
<feature type="binding site" evidence="9">
    <location>
        <begin position="14"/>
        <end position="19"/>
    </location>
    <ligand>
        <name>ATP</name>
        <dbReference type="ChEBI" id="CHEBI:30616"/>
    </ligand>
</feature>
<feature type="active site" evidence="9">
    <location>
        <position position="508"/>
    </location>
</feature>
<comment type="catalytic activity">
    <reaction evidence="8 9">
        <text>UTP + L-glutamine + ATP + H2O = CTP + L-glutamate + ADP + phosphate + 2 H(+)</text>
        <dbReference type="Rhea" id="RHEA:26426"/>
        <dbReference type="ChEBI" id="CHEBI:15377"/>
        <dbReference type="ChEBI" id="CHEBI:15378"/>
        <dbReference type="ChEBI" id="CHEBI:29985"/>
        <dbReference type="ChEBI" id="CHEBI:30616"/>
        <dbReference type="ChEBI" id="CHEBI:37563"/>
        <dbReference type="ChEBI" id="CHEBI:43474"/>
        <dbReference type="ChEBI" id="CHEBI:46398"/>
        <dbReference type="ChEBI" id="CHEBI:58359"/>
        <dbReference type="ChEBI" id="CHEBI:456216"/>
        <dbReference type="EC" id="6.3.4.2"/>
    </reaction>
</comment>
<dbReference type="InterPro" id="IPR017926">
    <property type="entry name" value="GATASE"/>
</dbReference>
<dbReference type="Proteomes" id="UP001595279">
    <property type="component" value="Unassembled WGS sequence"/>
</dbReference>
<comment type="catalytic activity">
    <reaction evidence="9">
        <text>L-glutamine + H2O = L-glutamate + NH4(+)</text>
        <dbReference type="Rhea" id="RHEA:15889"/>
        <dbReference type="ChEBI" id="CHEBI:15377"/>
        <dbReference type="ChEBI" id="CHEBI:28938"/>
        <dbReference type="ChEBI" id="CHEBI:29985"/>
        <dbReference type="ChEBI" id="CHEBI:58359"/>
    </reaction>
</comment>
<evidence type="ECO:0000256" key="2">
    <source>
        <dbReference type="ARBA" id="ARBA00007533"/>
    </source>
</evidence>
<organism evidence="12 13">
    <name type="scientific">Virgibacillus xinjiangensis</name>
    <dbReference type="NCBI Taxonomy" id="393090"/>
    <lineage>
        <taxon>Bacteria</taxon>
        <taxon>Bacillati</taxon>
        <taxon>Bacillota</taxon>
        <taxon>Bacilli</taxon>
        <taxon>Bacillales</taxon>
        <taxon>Bacillaceae</taxon>
        <taxon>Virgibacillus</taxon>
    </lineage>
</organism>
<dbReference type="EMBL" id="JBHRSA010000018">
    <property type="protein sequence ID" value="MFC3039632.1"/>
    <property type="molecule type" value="Genomic_DNA"/>
</dbReference>